<evidence type="ECO:0000256" key="3">
    <source>
        <dbReference type="ARBA" id="ARBA00006388"/>
    </source>
</evidence>
<evidence type="ECO:0000256" key="11">
    <source>
        <dbReference type="ARBA" id="ARBA00023187"/>
    </source>
</evidence>
<dbReference type="Gene3D" id="2.130.10.10">
    <property type="entry name" value="YVTN repeat-like/Quinoprotein amine dehydrogenase"/>
    <property type="match status" value="1"/>
</dbReference>
<evidence type="ECO:0000256" key="9">
    <source>
        <dbReference type="ARBA" id="ARBA00022737"/>
    </source>
</evidence>
<dbReference type="Gene3D" id="3.30.40.10">
    <property type="entry name" value="Zinc/RING finger domain, C3HC4 (zinc finger)"/>
    <property type="match status" value="1"/>
</dbReference>
<dbReference type="GO" id="GO:0000398">
    <property type="term" value="P:mRNA splicing, via spliceosome"/>
    <property type="evidence" value="ECO:0007669"/>
    <property type="project" value="InterPro"/>
</dbReference>
<evidence type="ECO:0000256" key="1">
    <source>
        <dbReference type="ARBA" id="ARBA00000900"/>
    </source>
</evidence>
<evidence type="ECO:0000256" key="6">
    <source>
        <dbReference type="ARBA" id="ARBA00022574"/>
    </source>
</evidence>
<dbReference type="GO" id="GO:0071006">
    <property type="term" value="C:U2-type catalytic step 1 spliceosome"/>
    <property type="evidence" value="ECO:0007669"/>
    <property type="project" value="TreeGrafter"/>
</dbReference>
<dbReference type="STRING" id="441375.B6AJH6"/>
<dbReference type="GO" id="GO:0005737">
    <property type="term" value="C:cytoplasm"/>
    <property type="evidence" value="ECO:0007669"/>
    <property type="project" value="TreeGrafter"/>
</dbReference>
<dbReference type="OMA" id="QRYVEDH"/>
<dbReference type="EC" id="2.3.2.27" evidence="4 15"/>
<dbReference type="PROSITE" id="PS51698">
    <property type="entry name" value="U_BOX"/>
    <property type="match status" value="1"/>
</dbReference>
<evidence type="ECO:0000256" key="7">
    <source>
        <dbReference type="ARBA" id="ARBA00022664"/>
    </source>
</evidence>
<accession>B6AJH6</accession>
<evidence type="ECO:0000313" key="18">
    <source>
        <dbReference type="Proteomes" id="UP000001460"/>
    </source>
</evidence>
<evidence type="ECO:0000256" key="4">
    <source>
        <dbReference type="ARBA" id="ARBA00012483"/>
    </source>
</evidence>
<dbReference type="InterPro" id="IPR038959">
    <property type="entry name" value="Prp19"/>
</dbReference>
<dbReference type="GeneID" id="6997882"/>
<reference evidence="17" key="1">
    <citation type="submission" date="2008-06" db="EMBL/GenBank/DDBJ databases">
        <authorList>
            <person name="Lorenzi H."/>
            <person name="Inman J."/>
            <person name="Miller J."/>
            <person name="Schobel S."/>
            <person name="Amedeo P."/>
            <person name="Caler E.V."/>
            <person name="da Silva J."/>
        </authorList>
    </citation>
    <scope>NUCLEOTIDE SEQUENCE [LARGE SCALE GENOMIC DNA]</scope>
    <source>
        <strain evidence="17">RN66</strain>
    </source>
</reference>
<keyword evidence="9" id="KW-0677">Repeat</keyword>
<keyword evidence="6 14" id="KW-0853">WD repeat</keyword>
<feature type="repeat" description="WD" evidence="14">
    <location>
        <begin position="423"/>
        <end position="454"/>
    </location>
</feature>
<organism evidence="17 18">
    <name type="scientific">Cryptosporidium muris (strain RN66)</name>
    <dbReference type="NCBI Taxonomy" id="441375"/>
    <lineage>
        <taxon>Eukaryota</taxon>
        <taxon>Sar</taxon>
        <taxon>Alveolata</taxon>
        <taxon>Apicomplexa</taxon>
        <taxon>Conoidasida</taxon>
        <taxon>Coccidia</taxon>
        <taxon>Eucoccidiorida</taxon>
        <taxon>Eimeriorina</taxon>
        <taxon>Cryptosporidiidae</taxon>
        <taxon>Cryptosporidium</taxon>
    </lineage>
</organism>
<dbReference type="RefSeq" id="XP_002142716.1">
    <property type="nucleotide sequence ID" value="XM_002142680.1"/>
</dbReference>
<dbReference type="InterPro" id="IPR013083">
    <property type="entry name" value="Znf_RING/FYVE/PHD"/>
</dbReference>
<dbReference type="PROSITE" id="PS00678">
    <property type="entry name" value="WD_REPEATS_1"/>
    <property type="match status" value="1"/>
</dbReference>
<dbReference type="AlphaFoldDB" id="B6AJH6"/>
<dbReference type="eggNOG" id="KOG0289">
    <property type="taxonomic scope" value="Eukaryota"/>
</dbReference>
<keyword evidence="10 15" id="KW-0227">DNA damage</keyword>
<dbReference type="GO" id="GO:0061630">
    <property type="term" value="F:ubiquitin protein ligase activity"/>
    <property type="evidence" value="ECO:0007669"/>
    <property type="project" value="UniProtKB-UniRule"/>
</dbReference>
<evidence type="ECO:0000256" key="12">
    <source>
        <dbReference type="ARBA" id="ARBA00023204"/>
    </source>
</evidence>
<keyword evidence="18" id="KW-1185">Reference proteome</keyword>
<sequence length="535" mass="60479">MSLICSISGVLAKDPVISKTGYIFERKLIEEYVKSNGRCPFSNDALTVDDLISIHTDNRITPRLPTNTSIPGLLEMLQTEWDATMTELFQLRLQVDQLKMQLSQSLYQQDAACRVIAKLIKERDSARKDLEEIQNRILENPPINISRSTEESANDRKDEILQEYDGIPMNLVDEYIRYADMMRPLRKKREFVNLASPMDLKSLDHSKLSFKLGSRSSDVLLECSQLYKNKVIITGHNDGDIYLTDTQKGDSICRIEGKACTSILSLLAIPSVNVDMSIPGSVIVSNSGDTGILLYSLADTVNFENKSDLYTLKSNILLESKTTTEFSNLSVHPLNKQFLANSKKQSLFSYIDIETCKVICTQYISNNVSYNYASFHPDGLIIGGIFDRGEVIDIWDIRNMNIATQLKEQLGIPKNNYSDKLQLCFSNNGYYLFSTTSNGSILLWDLRKGLVLQNIENTTNNRNNRLISLDDSGKYIGSGWDERISLFTFNTKTSIEELVTLHCNSKSSINYISFGEYANSIISTYSDSTIDIWHL</sequence>
<dbReference type="OrthoDB" id="687049at2759"/>
<gene>
    <name evidence="17" type="ORF">CMU_021300</name>
</gene>
<dbReference type="InterPro" id="IPR036322">
    <property type="entry name" value="WD40_repeat_dom_sf"/>
</dbReference>
<dbReference type="SUPFAM" id="SSF50978">
    <property type="entry name" value="WD40 repeat-like"/>
    <property type="match status" value="1"/>
</dbReference>
<dbReference type="GO" id="GO:0006281">
    <property type="term" value="P:DNA repair"/>
    <property type="evidence" value="ECO:0007669"/>
    <property type="project" value="UniProtKB-KW"/>
</dbReference>
<dbReference type="InterPro" id="IPR019775">
    <property type="entry name" value="WD40_repeat_CS"/>
</dbReference>
<evidence type="ECO:0000256" key="10">
    <source>
        <dbReference type="ARBA" id="ARBA00022763"/>
    </source>
</evidence>
<keyword evidence="15" id="KW-0833">Ubl conjugation pathway</keyword>
<evidence type="ECO:0000256" key="5">
    <source>
        <dbReference type="ARBA" id="ARBA00015618"/>
    </source>
</evidence>
<comment type="subunit">
    <text evidence="15">Homotetramer.</text>
</comment>
<dbReference type="EMBL" id="DS989739">
    <property type="protein sequence ID" value="EEA08367.1"/>
    <property type="molecule type" value="Genomic_DNA"/>
</dbReference>
<dbReference type="FunFam" id="3.30.40.10:FF:000027">
    <property type="entry name" value="Pre-mRNA-processing factor 19, putative"/>
    <property type="match status" value="1"/>
</dbReference>
<dbReference type="SMART" id="SM00320">
    <property type="entry name" value="WD40"/>
    <property type="match status" value="3"/>
</dbReference>
<evidence type="ECO:0000256" key="15">
    <source>
        <dbReference type="RuleBase" id="RU367101"/>
    </source>
</evidence>
<comment type="subcellular location">
    <subcellularLocation>
        <location evidence="2 15">Nucleus</location>
    </subcellularLocation>
</comment>
<dbReference type="Pfam" id="PF04564">
    <property type="entry name" value="U-box"/>
    <property type="match status" value="1"/>
</dbReference>
<dbReference type="InterPro" id="IPR003613">
    <property type="entry name" value="Ubox_domain"/>
</dbReference>
<evidence type="ECO:0000313" key="17">
    <source>
        <dbReference type="EMBL" id="EEA08367.1"/>
    </source>
</evidence>
<dbReference type="PROSITE" id="PS50294">
    <property type="entry name" value="WD_REPEATS_REGION"/>
    <property type="match status" value="1"/>
</dbReference>
<evidence type="ECO:0000256" key="8">
    <source>
        <dbReference type="ARBA" id="ARBA00022728"/>
    </source>
</evidence>
<keyword evidence="13 15" id="KW-0539">Nucleus</keyword>
<dbReference type="InterPro" id="IPR015943">
    <property type="entry name" value="WD40/YVTN_repeat-like_dom_sf"/>
</dbReference>
<dbReference type="PANTHER" id="PTHR43995">
    <property type="entry name" value="PRE-MRNA-PROCESSING FACTOR 19"/>
    <property type="match status" value="1"/>
</dbReference>
<proteinExistence type="inferred from homology"/>
<dbReference type="GO" id="GO:0070534">
    <property type="term" value="P:protein K63-linked ubiquitination"/>
    <property type="evidence" value="ECO:0007669"/>
    <property type="project" value="UniProtKB-UniRule"/>
</dbReference>
<dbReference type="SUPFAM" id="SSF57850">
    <property type="entry name" value="RING/U-box"/>
    <property type="match status" value="1"/>
</dbReference>
<dbReference type="SMART" id="SM00504">
    <property type="entry name" value="Ubox"/>
    <property type="match status" value="1"/>
</dbReference>
<dbReference type="PANTHER" id="PTHR43995:SF1">
    <property type="entry name" value="PRE-MRNA-PROCESSING FACTOR 19"/>
    <property type="match status" value="1"/>
</dbReference>
<evidence type="ECO:0000256" key="2">
    <source>
        <dbReference type="ARBA" id="ARBA00004123"/>
    </source>
</evidence>
<feature type="repeat" description="WD" evidence="14">
    <location>
        <begin position="502"/>
        <end position="535"/>
    </location>
</feature>
<protein>
    <recommendedName>
        <fullName evidence="5 15">Pre-mRNA-processing factor 19</fullName>
        <ecNumber evidence="4 15">2.3.2.27</ecNumber>
    </recommendedName>
</protein>
<dbReference type="GO" id="GO:0000974">
    <property type="term" value="C:Prp19 complex"/>
    <property type="evidence" value="ECO:0007669"/>
    <property type="project" value="UniProtKB-UniRule"/>
</dbReference>
<keyword evidence="7 15" id="KW-0507">mRNA processing</keyword>
<feature type="domain" description="U-box" evidence="16">
    <location>
        <begin position="1"/>
        <end position="71"/>
    </location>
</feature>
<comment type="pathway">
    <text evidence="15">Protein modification; protein ubiquitination.</text>
</comment>
<dbReference type="PROSITE" id="PS50082">
    <property type="entry name" value="WD_REPEATS_2"/>
    <property type="match status" value="2"/>
</dbReference>
<dbReference type="InterPro" id="IPR013915">
    <property type="entry name" value="Prp19_cc"/>
</dbReference>
<dbReference type="Pfam" id="PF08606">
    <property type="entry name" value="Prp19"/>
    <property type="match status" value="1"/>
</dbReference>
<comment type="function">
    <text evidence="15">Ubiquitin-protein ligase which is mainly involved pre-mRNA splicing and DNA repair. Required for pre-mRNA splicing as component of the spliceosome.</text>
</comment>
<dbReference type="VEuPathDB" id="CryptoDB:CMU_021300"/>
<keyword evidence="11 15" id="KW-0508">mRNA splicing</keyword>
<dbReference type="InterPro" id="IPR001680">
    <property type="entry name" value="WD40_rpt"/>
</dbReference>
<keyword evidence="15" id="KW-0808">Transferase</keyword>
<dbReference type="Proteomes" id="UP000001460">
    <property type="component" value="Unassembled WGS sequence"/>
</dbReference>
<keyword evidence="12 15" id="KW-0234">DNA repair</keyword>
<evidence type="ECO:0000259" key="16">
    <source>
        <dbReference type="PROSITE" id="PS51698"/>
    </source>
</evidence>
<dbReference type="UniPathway" id="UPA00143"/>
<comment type="catalytic activity">
    <reaction evidence="1 15">
        <text>S-ubiquitinyl-[E2 ubiquitin-conjugating enzyme]-L-cysteine + [acceptor protein]-L-lysine = [E2 ubiquitin-conjugating enzyme]-L-cysteine + N(6)-ubiquitinyl-[acceptor protein]-L-lysine.</text>
        <dbReference type="EC" id="2.3.2.27"/>
    </reaction>
</comment>
<comment type="similarity">
    <text evidence="3 15">Belongs to the WD repeat PRP19 family.</text>
</comment>
<evidence type="ECO:0000256" key="13">
    <source>
        <dbReference type="ARBA" id="ARBA00023242"/>
    </source>
</evidence>
<name>B6AJH6_CRYMR</name>
<evidence type="ECO:0000256" key="14">
    <source>
        <dbReference type="PROSITE-ProRule" id="PRU00221"/>
    </source>
</evidence>
<keyword evidence="8 15" id="KW-0747">Spliceosome</keyword>